<dbReference type="PANTHER" id="PTHR47506:SF6">
    <property type="entry name" value="HTH-TYPE TRANSCRIPTIONAL REPRESSOR NEMR"/>
    <property type="match status" value="1"/>
</dbReference>
<dbReference type="InterPro" id="IPR039538">
    <property type="entry name" value="BetI_C"/>
</dbReference>
<evidence type="ECO:0000256" key="4">
    <source>
        <dbReference type="ARBA" id="ARBA00023163"/>
    </source>
</evidence>
<keyword evidence="2" id="KW-0805">Transcription regulation</keyword>
<dbReference type="SUPFAM" id="SSF48498">
    <property type="entry name" value="Tetracyclin repressor-like, C-terminal domain"/>
    <property type="match status" value="1"/>
</dbReference>
<comment type="caution">
    <text evidence="7">The sequence shown here is derived from an EMBL/GenBank/DDBJ whole genome shotgun (WGS) entry which is preliminary data.</text>
</comment>
<keyword evidence="1" id="KW-0678">Repressor</keyword>
<dbReference type="SUPFAM" id="SSF46689">
    <property type="entry name" value="Homeodomain-like"/>
    <property type="match status" value="1"/>
</dbReference>
<dbReference type="PROSITE" id="PS50977">
    <property type="entry name" value="HTH_TETR_2"/>
    <property type="match status" value="1"/>
</dbReference>
<feature type="domain" description="HTH tetR-type" evidence="6">
    <location>
        <begin position="8"/>
        <end position="68"/>
    </location>
</feature>
<protein>
    <submittedName>
        <fullName evidence="7">AcrR family transcriptional regulator</fullName>
    </submittedName>
</protein>
<gene>
    <name evidence="7" type="ORF">FHS39_001300</name>
</gene>
<evidence type="ECO:0000256" key="5">
    <source>
        <dbReference type="PROSITE-ProRule" id="PRU00335"/>
    </source>
</evidence>
<dbReference type="Pfam" id="PF13977">
    <property type="entry name" value="TetR_C_6"/>
    <property type="match status" value="1"/>
</dbReference>
<proteinExistence type="predicted"/>
<reference evidence="7 8" key="1">
    <citation type="submission" date="2020-08" db="EMBL/GenBank/DDBJ databases">
        <title>Genomic Encyclopedia of Type Strains, Phase III (KMG-III): the genomes of soil and plant-associated and newly described type strains.</title>
        <authorList>
            <person name="Whitman W."/>
        </authorList>
    </citation>
    <scope>NUCLEOTIDE SEQUENCE [LARGE SCALE GENOMIC DNA]</scope>
    <source>
        <strain evidence="7 8">CECT 3266</strain>
    </source>
</reference>
<evidence type="ECO:0000256" key="1">
    <source>
        <dbReference type="ARBA" id="ARBA00022491"/>
    </source>
</evidence>
<keyword evidence="3 5" id="KW-0238">DNA-binding</keyword>
<keyword evidence="8" id="KW-1185">Reference proteome</keyword>
<evidence type="ECO:0000256" key="2">
    <source>
        <dbReference type="ARBA" id="ARBA00023015"/>
    </source>
</evidence>
<dbReference type="AlphaFoldDB" id="A0A7W7LLM0"/>
<dbReference type="InterPro" id="IPR036271">
    <property type="entry name" value="Tet_transcr_reg_TetR-rel_C_sf"/>
</dbReference>
<evidence type="ECO:0000313" key="7">
    <source>
        <dbReference type="EMBL" id="MBB4892289.1"/>
    </source>
</evidence>
<dbReference type="PANTHER" id="PTHR47506">
    <property type="entry name" value="TRANSCRIPTIONAL REGULATORY PROTEIN"/>
    <property type="match status" value="1"/>
</dbReference>
<feature type="DNA-binding region" description="H-T-H motif" evidence="5">
    <location>
        <begin position="31"/>
        <end position="50"/>
    </location>
</feature>
<accession>A0A7W7LLM0</accession>
<keyword evidence="4" id="KW-0804">Transcription</keyword>
<evidence type="ECO:0000256" key="3">
    <source>
        <dbReference type="ARBA" id="ARBA00023125"/>
    </source>
</evidence>
<evidence type="ECO:0000259" key="6">
    <source>
        <dbReference type="PROSITE" id="PS50977"/>
    </source>
</evidence>
<dbReference type="RefSeq" id="WP_184347169.1">
    <property type="nucleotide sequence ID" value="NZ_JACHJH010000002.1"/>
</dbReference>
<name>A0A7W7LLM0_9ACTN</name>
<dbReference type="InterPro" id="IPR001647">
    <property type="entry name" value="HTH_TetR"/>
</dbReference>
<dbReference type="Gene3D" id="1.10.357.10">
    <property type="entry name" value="Tetracycline Repressor, domain 2"/>
    <property type="match status" value="1"/>
</dbReference>
<dbReference type="GO" id="GO:0003677">
    <property type="term" value="F:DNA binding"/>
    <property type="evidence" value="ECO:0007669"/>
    <property type="project" value="UniProtKB-UniRule"/>
</dbReference>
<dbReference type="Pfam" id="PF00440">
    <property type="entry name" value="TetR_N"/>
    <property type="match status" value="1"/>
</dbReference>
<dbReference type="InterPro" id="IPR009057">
    <property type="entry name" value="Homeodomain-like_sf"/>
</dbReference>
<sequence>MPKRVDHDERRHRIAEALWRLASSRGLDGTSLRDVAAEAGISLGQLQHYFSSKGEMLLFALEHINKLAEARVLERVVPLPEEDRSPRRVLRESIAEMLPLNEESRTGNLVQIAYFVRAVHDERLRRHAREGIPALREFFAGQLRIAAQRGEIAAGRDAETEAMLLIALADGLTSYALLDVHSPGEALRLLDAHLDRLFTPDPR</sequence>
<dbReference type="Proteomes" id="UP000556084">
    <property type="component" value="Unassembled WGS sequence"/>
</dbReference>
<evidence type="ECO:0000313" key="8">
    <source>
        <dbReference type="Proteomes" id="UP000556084"/>
    </source>
</evidence>
<dbReference type="EMBL" id="JACHJH010000002">
    <property type="protein sequence ID" value="MBB4892289.1"/>
    <property type="molecule type" value="Genomic_DNA"/>
</dbReference>
<organism evidence="7 8">
    <name type="scientific">Streptomyces olivoverticillatus</name>
    <dbReference type="NCBI Taxonomy" id="66427"/>
    <lineage>
        <taxon>Bacteria</taxon>
        <taxon>Bacillati</taxon>
        <taxon>Actinomycetota</taxon>
        <taxon>Actinomycetes</taxon>
        <taxon>Kitasatosporales</taxon>
        <taxon>Streptomycetaceae</taxon>
        <taxon>Streptomyces</taxon>
    </lineage>
</organism>